<feature type="region of interest" description="Disordered" evidence="2">
    <location>
        <begin position="1"/>
        <end position="34"/>
    </location>
</feature>
<proteinExistence type="predicted"/>
<dbReference type="InterPro" id="IPR004244">
    <property type="entry name" value="Transposase_22"/>
</dbReference>
<feature type="compositionally biased region" description="Polar residues" evidence="2">
    <location>
        <begin position="13"/>
        <end position="34"/>
    </location>
</feature>
<evidence type="ECO:0000313" key="4">
    <source>
        <dbReference type="Proteomes" id="UP001186944"/>
    </source>
</evidence>
<feature type="coiled-coil region" evidence="1">
    <location>
        <begin position="100"/>
        <end position="127"/>
    </location>
</feature>
<dbReference type="AlphaFoldDB" id="A0AA88XR51"/>
<dbReference type="SUPFAM" id="SSF57997">
    <property type="entry name" value="Tropomyosin"/>
    <property type="match status" value="1"/>
</dbReference>
<dbReference type="PANTHER" id="PTHR11505">
    <property type="entry name" value="L1 TRANSPOSABLE ELEMENT-RELATED"/>
    <property type="match status" value="1"/>
</dbReference>
<comment type="caution">
    <text evidence="3">The sequence shown here is derived from an EMBL/GenBank/DDBJ whole genome shotgun (WGS) entry which is preliminary data.</text>
</comment>
<evidence type="ECO:0000313" key="3">
    <source>
        <dbReference type="EMBL" id="KAK3090194.1"/>
    </source>
</evidence>
<dbReference type="EMBL" id="VSWD01000010">
    <property type="protein sequence ID" value="KAK3090194.1"/>
    <property type="molecule type" value="Genomic_DNA"/>
</dbReference>
<reference evidence="3" key="1">
    <citation type="submission" date="2019-08" db="EMBL/GenBank/DDBJ databases">
        <title>The improved chromosome-level genome for the pearl oyster Pinctada fucata martensii using PacBio sequencing and Hi-C.</title>
        <authorList>
            <person name="Zheng Z."/>
        </authorList>
    </citation>
    <scope>NUCLEOTIDE SEQUENCE</scope>
    <source>
        <strain evidence="3">ZZ-2019</strain>
        <tissue evidence="3">Adductor muscle</tissue>
    </source>
</reference>
<dbReference type="Gene3D" id="1.10.287.1490">
    <property type="match status" value="1"/>
</dbReference>
<sequence>MGKKGKKRKTDDISNQSLRSTQSENSSRGRSVSEQHAVSFMLNEANNILYRTPDERYCAENAGNAENAENIAYVSTPLIAGNACSTSSQFAEINQKLDFIMQKLQKLDVIEERMNRLDTRMDLLESRVVATEKINDEFEKSVKYVSGKCDEFQLKSNEITALSKTMEKQRKDITDLSDNIERQKAEMEKLNREMAQATEKKKELEESVLDLRCRSMKYNLVFTGVDGESREENTEGRIRDFIYYDLGIDSHMEFCNVHRFSRFVRGKCRPIVARFVYNQDRDAVLRNAYKLKGTQCGVHEQFPKEVEDKRRELYPIVKDLKRSGNTNVKLVRDKLYVNGRLYNPGTPSSGRGTAIDTQPVGSAAEPMTVR</sequence>
<evidence type="ECO:0000256" key="1">
    <source>
        <dbReference type="SAM" id="Coils"/>
    </source>
</evidence>
<gene>
    <name evidence="3" type="ORF">FSP39_009933</name>
</gene>
<protein>
    <submittedName>
        <fullName evidence="3">Uncharacterized protein</fullName>
    </submittedName>
</protein>
<dbReference type="Proteomes" id="UP001186944">
    <property type="component" value="Unassembled WGS sequence"/>
</dbReference>
<accession>A0AA88XR51</accession>
<keyword evidence="1" id="KW-0175">Coiled coil</keyword>
<keyword evidence="4" id="KW-1185">Reference proteome</keyword>
<organism evidence="3 4">
    <name type="scientific">Pinctada imbricata</name>
    <name type="common">Atlantic pearl-oyster</name>
    <name type="synonym">Pinctada martensii</name>
    <dbReference type="NCBI Taxonomy" id="66713"/>
    <lineage>
        <taxon>Eukaryota</taxon>
        <taxon>Metazoa</taxon>
        <taxon>Spiralia</taxon>
        <taxon>Lophotrochozoa</taxon>
        <taxon>Mollusca</taxon>
        <taxon>Bivalvia</taxon>
        <taxon>Autobranchia</taxon>
        <taxon>Pteriomorphia</taxon>
        <taxon>Pterioida</taxon>
        <taxon>Pterioidea</taxon>
        <taxon>Pteriidae</taxon>
        <taxon>Pinctada</taxon>
    </lineage>
</organism>
<name>A0AA88XR51_PINIB</name>
<feature type="compositionally biased region" description="Polar residues" evidence="2">
    <location>
        <begin position="345"/>
        <end position="360"/>
    </location>
</feature>
<feature type="region of interest" description="Disordered" evidence="2">
    <location>
        <begin position="342"/>
        <end position="370"/>
    </location>
</feature>
<evidence type="ECO:0000256" key="2">
    <source>
        <dbReference type="SAM" id="MobiDB-lite"/>
    </source>
</evidence>
<feature type="coiled-coil region" evidence="1">
    <location>
        <begin position="159"/>
        <end position="214"/>
    </location>
</feature>